<dbReference type="InterPro" id="IPR030457">
    <property type="entry name" value="ELO_CS"/>
</dbReference>
<dbReference type="EC" id="2.3.1.199" evidence="10"/>
<dbReference type="Pfam" id="PF01151">
    <property type="entry name" value="ELO"/>
    <property type="match status" value="2"/>
</dbReference>
<keyword evidence="3 10" id="KW-0808">Transferase</keyword>
<dbReference type="GO" id="GO:0005789">
    <property type="term" value="C:endoplasmic reticulum membrane"/>
    <property type="evidence" value="ECO:0007669"/>
    <property type="project" value="TreeGrafter"/>
</dbReference>
<keyword evidence="6 10" id="KW-1133">Transmembrane helix</keyword>
<organism evidence="11 12">
    <name type="scientific">Operophtera brumata</name>
    <name type="common">Winter moth</name>
    <name type="synonym">Phalaena brumata</name>
    <dbReference type="NCBI Taxonomy" id="104452"/>
    <lineage>
        <taxon>Eukaryota</taxon>
        <taxon>Metazoa</taxon>
        <taxon>Ecdysozoa</taxon>
        <taxon>Arthropoda</taxon>
        <taxon>Hexapoda</taxon>
        <taxon>Insecta</taxon>
        <taxon>Pterygota</taxon>
        <taxon>Neoptera</taxon>
        <taxon>Endopterygota</taxon>
        <taxon>Lepidoptera</taxon>
        <taxon>Glossata</taxon>
        <taxon>Ditrysia</taxon>
        <taxon>Geometroidea</taxon>
        <taxon>Geometridae</taxon>
        <taxon>Larentiinae</taxon>
        <taxon>Operophtera</taxon>
    </lineage>
</organism>
<evidence type="ECO:0000256" key="1">
    <source>
        <dbReference type="ARBA" id="ARBA00004141"/>
    </source>
</evidence>
<dbReference type="PANTHER" id="PTHR11157:SF126">
    <property type="entry name" value="ELONGATION OF VERY LONG CHAIN FATTY ACIDS PROTEIN"/>
    <property type="match status" value="1"/>
</dbReference>
<comment type="similarity">
    <text evidence="10">Belongs to the ELO family.</text>
</comment>
<evidence type="ECO:0000256" key="3">
    <source>
        <dbReference type="ARBA" id="ARBA00022679"/>
    </source>
</evidence>
<evidence type="ECO:0000256" key="7">
    <source>
        <dbReference type="ARBA" id="ARBA00023098"/>
    </source>
</evidence>
<gene>
    <name evidence="11" type="ORF">OBRU01_06212</name>
</gene>
<feature type="transmembrane region" description="Helical" evidence="10">
    <location>
        <begin position="25"/>
        <end position="45"/>
    </location>
</feature>
<keyword evidence="4 10" id="KW-0812">Transmembrane</keyword>
<dbReference type="InterPro" id="IPR002076">
    <property type="entry name" value="ELO_fam"/>
</dbReference>
<dbReference type="GO" id="GO:0030148">
    <property type="term" value="P:sphingolipid biosynthetic process"/>
    <property type="evidence" value="ECO:0007669"/>
    <property type="project" value="TreeGrafter"/>
</dbReference>
<protein>
    <recommendedName>
        <fullName evidence="10">Elongation of very long chain fatty acids protein</fullName>
        <ecNumber evidence="10">2.3.1.199</ecNumber>
    </recommendedName>
    <alternativeName>
        <fullName evidence="10">Very-long-chain 3-oxoacyl-CoA synthase</fullName>
    </alternativeName>
</protein>
<dbReference type="GO" id="GO:0019367">
    <property type="term" value="P:fatty acid elongation, saturated fatty acid"/>
    <property type="evidence" value="ECO:0007669"/>
    <property type="project" value="TreeGrafter"/>
</dbReference>
<keyword evidence="9 10" id="KW-0275">Fatty acid biosynthesis</keyword>
<evidence type="ECO:0000256" key="10">
    <source>
        <dbReference type="RuleBase" id="RU361115"/>
    </source>
</evidence>
<feature type="transmembrane region" description="Helical" evidence="10">
    <location>
        <begin position="57"/>
        <end position="79"/>
    </location>
</feature>
<evidence type="ECO:0000313" key="12">
    <source>
        <dbReference type="Proteomes" id="UP000037510"/>
    </source>
</evidence>
<evidence type="ECO:0000256" key="2">
    <source>
        <dbReference type="ARBA" id="ARBA00022516"/>
    </source>
</evidence>
<dbReference type="GO" id="GO:0034626">
    <property type="term" value="P:fatty acid elongation, polyunsaturated fatty acid"/>
    <property type="evidence" value="ECO:0007669"/>
    <property type="project" value="TreeGrafter"/>
</dbReference>
<proteinExistence type="inferred from homology"/>
<comment type="caution">
    <text evidence="11">The sequence shown here is derived from an EMBL/GenBank/DDBJ whole genome shotgun (WGS) entry which is preliminary data.</text>
</comment>
<dbReference type="PANTHER" id="PTHR11157">
    <property type="entry name" value="FATTY ACID ACYL TRANSFERASE-RELATED"/>
    <property type="match status" value="1"/>
</dbReference>
<evidence type="ECO:0000313" key="11">
    <source>
        <dbReference type="EMBL" id="KOB75281.1"/>
    </source>
</evidence>
<keyword evidence="5 10" id="KW-0276">Fatty acid metabolism</keyword>
<comment type="caution">
    <text evidence="10">Lacks conserved residue(s) required for the propagation of feature annotation.</text>
</comment>
<dbReference type="GO" id="GO:0009922">
    <property type="term" value="F:fatty acid elongase activity"/>
    <property type="evidence" value="ECO:0007669"/>
    <property type="project" value="UniProtKB-EC"/>
</dbReference>
<keyword evidence="8 10" id="KW-0472">Membrane</keyword>
<keyword evidence="12" id="KW-1185">Reference proteome</keyword>
<evidence type="ECO:0000256" key="9">
    <source>
        <dbReference type="ARBA" id="ARBA00023160"/>
    </source>
</evidence>
<comment type="subcellular location">
    <subcellularLocation>
        <location evidence="1">Membrane</location>
        <topology evidence="1">Multi-pass membrane protein</topology>
    </subcellularLocation>
</comment>
<evidence type="ECO:0000256" key="5">
    <source>
        <dbReference type="ARBA" id="ARBA00022832"/>
    </source>
</evidence>
<keyword evidence="7 10" id="KW-0443">Lipid metabolism</keyword>
<evidence type="ECO:0000256" key="8">
    <source>
        <dbReference type="ARBA" id="ARBA00023136"/>
    </source>
</evidence>
<dbReference type="EMBL" id="JTDY01000960">
    <property type="protein sequence ID" value="KOB75281.1"/>
    <property type="molecule type" value="Genomic_DNA"/>
</dbReference>
<evidence type="ECO:0000256" key="4">
    <source>
        <dbReference type="ARBA" id="ARBA00022692"/>
    </source>
</evidence>
<dbReference type="AlphaFoldDB" id="A0A0L7LJB9"/>
<name>A0A0L7LJB9_OPEBR</name>
<sequence length="161" mass="18962">MEKIYGTAPSFWDFKGEGEYTDRKFLMSTPFPIALTLTLYLWFVLKIGPELMKSRKPFNLTNTIVAYNIVQVLISCHIVQVKERQVTFLHVYHHTIMVICTWSIVKYIKNDSTVFFATINSLVHVVMYAYYALSVYPSLTKYLWWKKYITIMQLQHKTLSA</sequence>
<dbReference type="GO" id="GO:0034625">
    <property type="term" value="P:fatty acid elongation, monounsaturated fatty acid"/>
    <property type="evidence" value="ECO:0007669"/>
    <property type="project" value="TreeGrafter"/>
</dbReference>
<comment type="catalytic activity">
    <reaction evidence="10">
        <text>a very-long-chain acyl-CoA + malonyl-CoA + H(+) = a very-long-chain 3-oxoacyl-CoA + CO2 + CoA</text>
        <dbReference type="Rhea" id="RHEA:32727"/>
        <dbReference type="ChEBI" id="CHEBI:15378"/>
        <dbReference type="ChEBI" id="CHEBI:16526"/>
        <dbReference type="ChEBI" id="CHEBI:57287"/>
        <dbReference type="ChEBI" id="CHEBI:57384"/>
        <dbReference type="ChEBI" id="CHEBI:90725"/>
        <dbReference type="ChEBI" id="CHEBI:90736"/>
        <dbReference type="EC" id="2.3.1.199"/>
    </reaction>
</comment>
<keyword evidence="2 10" id="KW-0444">Lipid biosynthesis</keyword>
<evidence type="ECO:0000256" key="6">
    <source>
        <dbReference type="ARBA" id="ARBA00022989"/>
    </source>
</evidence>
<reference evidence="11 12" key="1">
    <citation type="journal article" date="2015" name="Genome Biol. Evol.">
        <title>The genome of winter moth (Operophtera brumata) provides a genomic perspective on sexual dimorphism and phenology.</title>
        <authorList>
            <person name="Derks M.F."/>
            <person name="Smit S."/>
            <person name="Salis L."/>
            <person name="Schijlen E."/>
            <person name="Bossers A."/>
            <person name="Mateman C."/>
            <person name="Pijl A.S."/>
            <person name="de Ridder D."/>
            <person name="Groenen M.A."/>
            <person name="Visser M.E."/>
            <person name="Megens H.J."/>
        </authorList>
    </citation>
    <scope>NUCLEOTIDE SEQUENCE [LARGE SCALE GENOMIC DNA]</scope>
    <source>
        <strain evidence="11">WM2013NL</strain>
        <tissue evidence="11">Head and thorax</tissue>
    </source>
</reference>
<dbReference type="STRING" id="104452.A0A0L7LJB9"/>
<feature type="transmembrane region" description="Helical" evidence="10">
    <location>
        <begin position="91"/>
        <end position="108"/>
    </location>
</feature>
<dbReference type="GO" id="GO:0042761">
    <property type="term" value="P:very long-chain fatty acid biosynthetic process"/>
    <property type="evidence" value="ECO:0007669"/>
    <property type="project" value="TreeGrafter"/>
</dbReference>
<accession>A0A0L7LJB9</accession>
<dbReference type="PROSITE" id="PS01188">
    <property type="entry name" value="ELO"/>
    <property type="match status" value="1"/>
</dbReference>
<dbReference type="Proteomes" id="UP000037510">
    <property type="component" value="Unassembled WGS sequence"/>
</dbReference>